<sequence>MTDISLPPLRLGVDLGGTKIELIALDPSGTVRWQERVATPAGNYHDTLDAITDLVLRCEQQLGQSGTVGIGIPGVVSRHTGLVKGANSVCLNGQPLEQDLGQRLQRPIRSANDANCFAISEATDGAAVGYRTVFGVILGTGCGAGIAVDGRVHEGPNGVAGEWGHNPLPWMTAQEFPGPACFCGRHGCIETFISGTNLARQYREHTGAGLAGPEILARVAQGETAAEQVFCAYLDQVARALSHVVNLLDPDCIVLGGGLSNVERLYQELPQRLPAYVVGGECRTPVLKHCHGDASGVRGAAWLWGR</sequence>
<dbReference type="EC" id="2.7.1.59" evidence="2"/>
<dbReference type="PANTHER" id="PTHR18964:SF174">
    <property type="entry name" value="D-ALLOSE KINASE-RELATED"/>
    <property type="match status" value="1"/>
</dbReference>
<accession>E1SVH6</accession>
<dbReference type="RefSeq" id="WP_013344628.1">
    <property type="nucleotide sequence ID" value="NC_014541.1"/>
</dbReference>
<evidence type="ECO:0000313" key="3">
    <source>
        <dbReference type="Proteomes" id="UP000006683"/>
    </source>
</evidence>
<evidence type="ECO:0000313" key="2">
    <source>
        <dbReference type="EMBL" id="ADN75322.1"/>
    </source>
</evidence>
<dbReference type="PROSITE" id="PS01125">
    <property type="entry name" value="ROK"/>
    <property type="match status" value="1"/>
</dbReference>
<dbReference type="GeneID" id="67181350"/>
<dbReference type="Pfam" id="PF00480">
    <property type="entry name" value="ROK"/>
    <property type="match status" value="1"/>
</dbReference>
<proteinExistence type="predicted"/>
<keyword evidence="3" id="KW-1185">Reference proteome</keyword>
<organism evidence="2 3">
    <name type="scientific">Ferrimonas balearica (strain DSM 9799 / CCM 4581 / KCTC 23876 / PAT)</name>
    <dbReference type="NCBI Taxonomy" id="550540"/>
    <lineage>
        <taxon>Bacteria</taxon>
        <taxon>Pseudomonadati</taxon>
        <taxon>Pseudomonadota</taxon>
        <taxon>Gammaproteobacteria</taxon>
        <taxon>Alteromonadales</taxon>
        <taxon>Ferrimonadaceae</taxon>
        <taxon>Ferrimonas</taxon>
    </lineage>
</organism>
<dbReference type="STRING" id="550540.Fbal_1113"/>
<dbReference type="EMBL" id="CP002209">
    <property type="protein sequence ID" value="ADN75322.1"/>
    <property type="molecule type" value="Genomic_DNA"/>
</dbReference>
<dbReference type="HOGENOM" id="CLU_036604_0_3_6"/>
<protein>
    <submittedName>
        <fullName evidence="2">N-acetylglucosamine kinase</fullName>
        <ecNumber evidence="2">2.7.1.59</ecNumber>
    </submittedName>
</protein>
<dbReference type="SUPFAM" id="SSF53067">
    <property type="entry name" value="Actin-like ATPase domain"/>
    <property type="match status" value="1"/>
</dbReference>
<gene>
    <name evidence="2" type="ordered locus">Fbal_1113</name>
</gene>
<dbReference type="Proteomes" id="UP000006683">
    <property type="component" value="Chromosome"/>
</dbReference>
<dbReference type="InterPro" id="IPR043129">
    <property type="entry name" value="ATPase_NBD"/>
</dbReference>
<dbReference type="KEGG" id="fbl:Fbal_1113"/>
<keyword evidence="2" id="KW-0418">Kinase</keyword>
<keyword evidence="2" id="KW-0808">Transferase</keyword>
<evidence type="ECO:0000256" key="1">
    <source>
        <dbReference type="ARBA" id="ARBA00023277"/>
    </source>
</evidence>
<dbReference type="InterPro" id="IPR049874">
    <property type="entry name" value="ROK_cs"/>
</dbReference>
<dbReference type="NCBIfam" id="NF007108">
    <property type="entry name" value="PRK09557.1"/>
    <property type="match status" value="1"/>
</dbReference>
<dbReference type="CDD" id="cd24066">
    <property type="entry name" value="ASKHA_NBD_ROK_EcFRK-like"/>
    <property type="match status" value="1"/>
</dbReference>
<dbReference type="AlphaFoldDB" id="E1SVH6"/>
<dbReference type="OrthoDB" id="9810372at2"/>
<dbReference type="Gene3D" id="3.30.420.40">
    <property type="match status" value="2"/>
</dbReference>
<reference evidence="2 3" key="1">
    <citation type="journal article" date="2010" name="Stand. Genomic Sci.">
        <title>Complete genome sequence of Ferrimonas balearica type strain (PAT).</title>
        <authorList>
            <person name="Nolan M."/>
            <person name="Sikorski J."/>
            <person name="Davenport K."/>
            <person name="Lucas S."/>
            <person name="Glavina Del Rio T."/>
            <person name="Tice H."/>
            <person name="Cheng J."/>
            <person name="Goodwin L."/>
            <person name="Pitluck S."/>
            <person name="Liolios K."/>
            <person name="Ivanova N."/>
            <person name="Mavromatis K."/>
            <person name="Ovchinnikova G."/>
            <person name="Pati A."/>
            <person name="Chen A."/>
            <person name="Palaniappan K."/>
            <person name="Land M."/>
            <person name="Hauser L."/>
            <person name="Chang Y."/>
            <person name="Jeffries C."/>
            <person name="Tapia R."/>
            <person name="Brettin T."/>
            <person name="Detter J."/>
            <person name="Han C."/>
            <person name="Yasawong M."/>
            <person name="Rohde M."/>
            <person name="Tindall B."/>
            <person name="Goker M."/>
            <person name="Woyke T."/>
            <person name="Bristow J."/>
            <person name="Eisen J."/>
            <person name="Markowitz V."/>
            <person name="Hugenholtz P."/>
            <person name="Kyrpides N."/>
            <person name="Klenk H."/>
            <person name="Lapidus A."/>
        </authorList>
    </citation>
    <scope>NUCLEOTIDE SEQUENCE [LARGE SCALE GENOMIC DNA]</scope>
    <source>
        <strain evidence="3">DSM 9799 / CCM 4581 / KCTC 23876 / PAT</strain>
    </source>
</reference>
<dbReference type="GO" id="GO:0045127">
    <property type="term" value="F:N-acetylglucosamine kinase activity"/>
    <property type="evidence" value="ECO:0007669"/>
    <property type="project" value="UniProtKB-EC"/>
</dbReference>
<keyword evidence="1" id="KW-0119">Carbohydrate metabolism</keyword>
<dbReference type="InterPro" id="IPR000600">
    <property type="entry name" value="ROK"/>
</dbReference>
<dbReference type="GO" id="GO:0004396">
    <property type="term" value="F:hexokinase activity"/>
    <property type="evidence" value="ECO:0007669"/>
    <property type="project" value="TreeGrafter"/>
</dbReference>
<name>E1SVH6_FERBD</name>
<dbReference type="eggNOG" id="COG1940">
    <property type="taxonomic scope" value="Bacteria"/>
</dbReference>
<dbReference type="PANTHER" id="PTHR18964">
    <property type="entry name" value="ROK (REPRESSOR, ORF, KINASE) FAMILY"/>
    <property type="match status" value="1"/>
</dbReference>